<evidence type="ECO:0000256" key="7">
    <source>
        <dbReference type="SAM" id="Phobius"/>
    </source>
</evidence>
<feature type="transmembrane region" description="Helical" evidence="7">
    <location>
        <begin position="279"/>
        <end position="300"/>
    </location>
</feature>
<evidence type="ECO:0000313" key="9">
    <source>
        <dbReference type="Proteomes" id="UP000008458"/>
    </source>
</evidence>
<evidence type="ECO:0000256" key="5">
    <source>
        <dbReference type="ARBA" id="ARBA00022989"/>
    </source>
</evidence>
<feature type="transmembrane region" description="Helical" evidence="7">
    <location>
        <begin position="246"/>
        <end position="267"/>
    </location>
</feature>
<evidence type="ECO:0000256" key="3">
    <source>
        <dbReference type="ARBA" id="ARBA00022448"/>
    </source>
</evidence>
<protein>
    <submittedName>
        <fullName evidence="8">Allantoin permease family protein</fullName>
    </submittedName>
</protein>
<evidence type="ECO:0000256" key="1">
    <source>
        <dbReference type="ARBA" id="ARBA00004141"/>
    </source>
</evidence>
<keyword evidence="9" id="KW-1185">Reference proteome</keyword>
<dbReference type="GO" id="GO:0022857">
    <property type="term" value="F:transmembrane transporter activity"/>
    <property type="evidence" value="ECO:0007669"/>
    <property type="project" value="InterPro"/>
</dbReference>
<dbReference type="EMBL" id="CP002535">
    <property type="protein sequence ID" value="AEE94613.1"/>
    <property type="molecule type" value="Genomic_DNA"/>
</dbReference>
<dbReference type="OrthoDB" id="27121at2157"/>
<feature type="transmembrane region" description="Helical" evidence="7">
    <location>
        <begin position="36"/>
        <end position="60"/>
    </location>
</feature>
<feature type="transmembrane region" description="Helical" evidence="7">
    <location>
        <begin position="112"/>
        <end position="134"/>
    </location>
</feature>
<evidence type="ECO:0000313" key="8">
    <source>
        <dbReference type="EMBL" id="AEE94613.1"/>
    </source>
</evidence>
<reference key="2">
    <citation type="journal article" date="2011" name="Extremophiles">
        <title>Genomic analyses of Acidianus hospitalis W1 a host for studying crenarchaeal virus and plasmid life cycles.</title>
        <authorList>
            <person name="You X.Y."/>
            <person name="Liu C."/>
            <person name="Wang S.Y."/>
            <person name="Jiang C.Y."/>
            <person name="Shah S.A."/>
            <person name="Prangishvili D."/>
            <person name="Liu S.J."/>
            <person name="Garrett R.A."/>
        </authorList>
    </citation>
    <scope>NUCLEOTIDE SEQUENCE</scope>
    <source>
        <strain>W1</strain>
    </source>
</reference>
<dbReference type="GO" id="GO:0005886">
    <property type="term" value="C:plasma membrane"/>
    <property type="evidence" value="ECO:0007669"/>
    <property type="project" value="TreeGrafter"/>
</dbReference>
<sequence length="391" mass="42888">MSVKPRSILTLWFSSNTAVAKYAIGLIPATLGLSPTLTIISLTLGNFLASIILGIATSMGPRFNKEQIRISQDVFNNGWKAFSFLNFLNTLGWFIVNVTLGGFALSVLTNNVALGGLIIVVIDVSVVIFGSSFIHKFESYVSLLLVALGIFISAEILTVPMKIPEGGSFLSFWVVFLTSFGAILSWSPYASDYSKGLNLDFKKSLFYTSLGVTVPSVWLSYLGYLSALAIGKSSPIADVLGVLGKYFLAGVVIMVLGIVSADALNLYTNTVALTSIVNIKREIATIIAGVLGFIAFYFIYKNFLDFLINFLSSLGYWISPWIGVLIAYLIKRKDWKRAWVSFSLSVIIALPFMNLRQYGIPYEGFISSMMGGIDVSQIVMFFVSILFYLML</sequence>
<dbReference type="Pfam" id="PF02133">
    <property type="entry name" value="Transp_cyt_pur"/>
    <property type="match status" value="1"/>
</dbReference>
<keyword evidence="6 7" id="KW-0472">Membrane</keyword>
<feature type="transmembrane region" description="Helical" evidence="7">
    <location>
        <begin position="337"/>
        <end position="353"/>
    </location>
</feature>
<dbReference type="GeneID" id="10601236"/>
<comment type="subcellular location">
    <subcellularLocation>
        <location evidence="1">Membrane</location>
        <topology evidence="1">Multi-pass membrane protein</topology>
    </subcellularLocation>
</comment>
<dbReference type="STRING" id="933801.Ahos_1736"/>
<dbReference type="HOGENOM" id="CLU_026016_3_0_2"/>
<feature type="transmembrane region" description="Helical" evidence="7">
    <location>
        <begin position="306"/>
        <end position="330"/>
    </location>
</feature>
<dbReference type="InterPro" id="IPR026030">
    <property type="entry name" value="Pur-cyt_permease_Fcy2/21/22"/>
</dbReference>
<dbReference type="Proteomes" id="UP000008458">
    <property type="component" value="Chromosome"/>
</dbReference>
<comment type="similarity">
    <text evidence="2">Belongs to the purine-cytosine permease (2.A.39) family.</text>
</comment>
<gene>
    <name evidence="8" type="ordered locus">Ahos_1736</name>
</gene>
<dbReference type="eggNOG" id="arCOG03447">
    <property type="taxonomic scope" value="Archaea"/>
</dbReference>
<dbReference type="RefSeq" id="WP_013776528.1">
    <property type="nucleotide sequence ID" value="NC_015518.1"/>
</dbReference>
<name>F4B6S0_ACIHW</name>
<keyword evidence="4 7" id="KW-0812">Transmembrane</keyword>
<dbReference type="Gene3D" id="1.10.4160.10">
    <property type="entry name" value="Hydantoin permease"/>
    <property type="match status" value="1"/>
</dbReference>
<evidence type="ECO:0000256" key="2">
    <source>
        <dbReference type="ARBA" id="ARBA00008974"/>
    </source>
</evidence>
<accession>F4B6S0</accession>
<keyword evidence="3" id="KW-0813">Transport</keyword>
<reference evidence="8 9" key="1">
    <citation type="journal article" date="2011" name="Extremophiles">
        <title>Genomic analysis of Acidianus hospitalis W1 a host for studying crenarchaeal virus and plasmid life cycles.</title>
        <authorList>
            <person name="You X.Y."/>
            <person name="Liu C."/>
            <person name="Wang S.Y."/>
            <person name="Jiang C.Y."/>
            <person name="Shah S.A."/>
            <person name="Prangishvili D."/>
            <person name="She Q."/>
            <person name="Liu S.J."/>
            <person name="Garrett R.A."/>
        </authorList>
    </citation>
    <scope>NUCLEOTIDE SEQUENCE [LARGE SCALE GENOMIC DNA]</scope>
    <source>
        <strain evidence="8 9">W1</strain>
    </source>
</reference>
<evidence type="ECO:0000256" key="6">
    <source>
        <dbReference type="ARBA" id="ARBA00023136"/>
    </source>
</evidence>
<proteinExistence type="inferred from homology"/>
<dbReference type="PANTHER" id="PTHR31806:SF1">
    <property type="entry name" value="PURINE-CYTOSINE PERMEASE FCY2-RELATED"/>
    <property type="match status" value="1"/>
</dbReference>
<dbReference type="PANTHER" id="PTHR31806">
    <property type="entry name" value="PURINE-CYTOSINE PERMEASE FCY2-RELATED"/>
    <property type="match status" value="1"/>
</dbReference>
<feature type="transmembrane region" description="Helical" evidence="7">
    <location>
        <begin position="81"/>
        <end position="106"/>
    </location>
</feature>
<feature type="transmembrane region" description="Helical" evidence="7">
    <location>
        <begin position="205"/>
        <end position="226"/>
    </location>
</feature>
<feature type="transmembrane region" description="Helical" evidence="7">
    <location>
        <begin position="167"/>
        <end position="184"/>
    </location>
</feature>
<organism evidence="8 9">
    <name type="scientific">Acidianus hospitalis (strain W1)</name>
    <dbReference type="NCBI Taxonomy" id="933801"/>
    <lineage>
        <taxon>Archaea</taxon>
        <taxon>Thermoproteota</taxon>
        <taxon>Thermoprotei</taxon>
        <taxon>Sulfolobales</taxon>
        <taxon>Sulfolobaceae</taxon>
        <taxon>Acidianus</taxon>
    </lineage>
</organism>
<evidence type="ECO:0000256" key="4">
    <source>
        <dbReference type="ARBA" id="ARBA00022692"/>
    </source>
</evidence>
<dbReference type="InterPro" id="IPR001248">
    <property type="entry name" value="Pur-cyt_permease"/>
</dbReference>
<keyword evidence="5 7" id="KW-1133">Transmembrane helix</keyword>
<dbReference type="AlphaFoldDB" id="F4B6S0"/>
<feature type="transmembrane region" description="Helical" evidence="7">
    <location>
        <begin position="141"/>
        <end position="161"/>
    </location>
</feature>
<feature type="transmembrane region" description="Helical" evidence="7">
    <location>
        <begin position="365"/>
        <end position="389"/>
    </location>
</feature>
<dbReference type="KEGG" id="aho:Ahos_1736"/>